<name>A0AAD7ME11_9AGAR</name>
<keyword evidence="4" id="KW-1185">Reference proteome</keyword>
<evidence type="ECO:0000313" key="4">
    <source>
        <dbReference type="Proteomes" id="UP001215598"/>
    </source>
</evidence>
<organism evidence="3 4">
    <name type="scientific">Mycena metata</name>
    <dbReference type="NCBI Taxonomy" id="1033252"/>
    <lineage>
        <taxon>Eukaryota</taxon>
        <taxon>Fungi</taxon>
        <taxon>Dikarya</taxon>
        <taxon>Basidiomycota</taxon>
        <taxon>Agaricomycotina</taxon>
        <taxon>Agaricomycetes</taxon>
        <taxon>Agaricomycetidae</taxon>
        <taxon>Agaricales</taxon>
        <taxon>Marasmiineae</taxon>
        <taxon>Mycenaceae</taxon>
        <taxon>Mycena</taxon>
    </lineage>
</organism>
<dbReference type="AlphaFoldDB" id="A0AAD7ME11"/>
<evidence type="ECO:0008006" key="5">
    <source>
        <dbReference type="Google" id="ProtNLM"/>
    </source>
</evidence>
<reference evidence="3" key="1">
    <citation type="submission" date="2023-03" db="EMBL/GenBank/DDBJ databases">
        <title>Massive genome expansion in bonnet fungi (Mycena s.s.) driven by repeated elements and novel gene families across ecological guilds.</title>
        <authorList>
            <consortium name="Lawrence Berkeley National Laboratory"/>
            <person name="Harder C.B."/>
            <person name="Miyauchi S."/>
            <person name="Viragh M."/>
            <person name="Kuo A."/>
            <person name="Thoen E."/>
            <person name="Andreopoulos B."/>
            <person name="Lu D."/>
            <person name="Skrede I."/>
            <person name="Drula E."/>
            <person name="Henrissat B."/>
            <person name="Morin E."/>
            <person name="Kohler A."/>
            <person name="Barry K."/>
            <person name="LaButti K."/>
            <person name="Morin E."/>
            <person name="Salamov A."/>
            <person name="Lipzen A."/>
            <person name="Mereny Z."/>
            <person name="Hegedus B."/>
            <person name="Baldrian P."/>
            <person name="Stursova M."/>
            <person name="Weitz H."/>
            <person name="Taylor A."/>
            <person name="Grigoriev I.V."/>
            <person name="Nagy L.G."/>
            <person name="Martin F."/>
            <person name="Kauserud H."/>
        </authorList>
    </citation>
    <scope>NUCLEOTIDE SEQUENCE</scope>
    <source>
        <strain evidence="3">CBHHK182m</strain>
    </source>
</reference>
<dbReference type="EMBL" id="JARKIB010000378">
    <property type="protein sequence ID" value="KAJ7712035.1"/>
    <property type="molecule type" value="Genomic_DNA"/>
</dbReference>
<feature type="region of interest" description="Disordered" evidence="2">
    <location>
        <begin position="570"/>
        <end position="607"/>
    </location>
</feature>
<protein>
    <recommendedName>
        <fullName evidence="5">F-box domain-containing protein</fullName>
    </recommendedName>
</protein>
<accession>A0AAD7ME11</accession>
<evidence type="ECO:0000256" key="2">
    <source>
        <dbReference type="SAM" id="MobiDB-lite"/>
    </source>
</evidence>
<dbReference type="Proteomes" id="UP001215598">
    <property type="component" value="Unassembled WGS sequence"/>
</dbReference>
<feature type="compositionally biased region" description="Acidic residues" evidence="2">
    <location>
        <begin position="571"/>
        <end position="580"/>
    </location>
</feature>
<evidence type="ECO:0000256" key="1">
    <source>
        <dbReference type="SAM" id="Coils"/>
    </source>
</evidence>
<keyword evidence="1" id="KW-0175">Coiled coil</keyword>
<sequence length="716" mass="82151">MFSTHRLWQQLHAAEKSLGDLPAELLIEILVIVASSFPAMSPALARTCRWVSDVTLPARMRHISVRGDHWAMVSLHTLLCSSQRAADSVRTLCAMTWEVSVHSGYSFYPDEKLLLPGIFRACTNLHLLACPLRTLENLGSVGGASFTGRPNRASRLMLFEDPNAAPRWSKYWASIFKTRNEIRRQVDKTLWVQLTLNTQALRDRLAVLEKQIPLLEREKGKIQRKLRTLRFPVLTLPVEVTSQIFIHALPDPPNSDSDIRYCQMQPRLYDAPLVFLRICRAWRAIALGTPGLWADIRLADGDLGVPTRVMLTDWIKRAGIGPLTLTLRLDSDSRNASWPKEEPFTQILQRASQWHDMSLCFVEDELSYKRFETRISGRITHLQRLRIFSRENVPPKLWGQLTRLTADPICVGDCLRVLSTALSLVECAFEDVVVEDERSTPYPASFVHQNLRSFVLNGHSTHTILSHLTLPALTTLRMWSCRDQPEEVDEIVHLLARSGAKLARIVLAIDYLAFLRIVPFVEETLTELVLNYMRRDEIMGVLRLLRDSLTFLPRLQSLEIVAQHIRHESWPPDDFEEDPNEPPYSDPNEDPDEPPYYDPEAPVVSREPEDMDYGTLVDALRVRWAQRPGSGDVGRLESFRMVWVPTNRPWFSRDEESWTYLGFDDKERAENWAWDRATSNGWRNAMSGKIEKDDARRSFLLGLFEENDLDQNDGIA</sequence>
<feature type="coiled-coil region" evidence="1">
    <location>
        <begin position="198"/>
        <end position="225"/>
    </location>
</feature>
<proteinExistence type="predicted"/>
<evidence type="ECO:0000313" key="3">
    <source>
        <dbReference type="EMBL" id="KAJ7712035.1"/>
    </source>
</evidence>
<comment type="caution">
    <text evidence="3">The sequence shown here is derived from an EMBL/GenBank/DDBJ whole genome shotgun (WGS) entry which is preliminary data.</text>
</comment>
<gene>
    <name evidence="3" type="ORF">B0H16DRAFT_1900280</name>
</gene>